<accession>A0ABS4ZI96</accession>
<evidence type="ECO:0000256" key="1">
    <source>
        <dbReference type="ARBA" id="ARBA00001974"/>
    </source>
</evidence>
<protein>
    <submittedName>
        <fullName evidence="9">Alkylation response protein AidB-like acyl-CoA dehydrogenase</fullName>
    </submittedName>
</protein>
<dbReference type="Pfam" id="PF02770">
    <property type="entry name" value="Acyl-CoA_dh_M"/>
    <property type="match status" value="1"/>
</dbReference>
<organism evidence="9 10">
    <name type="scientific">Microbacterium amylolyticum</name>
    <dbReference type="NCBI Taxonomy" id="936337"/>
    <lineage>
        <taxon>Bacteria</taxon>
        <taxon>Bacillati</taxon>
        <taxon>Actinomycetota</taxon>
        <taxon>Actinomycetes</taxon>
        <taxon>Micrococcales</taxon>
        <taxon>Microbacteriaceae</taxon>
        <taxon>Microbacterium</taxon>
    </lineage>
</organism>
<keyword evidence="3 5" id="KW-0285">Flavoprotein</keyword>
<dbReference type="RefSeq" id="WP_165135521.1">
    <property type="nucleotide sequence ID" value="NZ_CP049253.1"/>
</dbReference>
<feature type="domain" description="Acyl-CoA dehydrogenase/oxidase N-terminal" evidence="8">
    <location>
        <begin position="17"/>
        <end position="122"/>
    </location>
</feature>
<comment type="similarity">
    <text evidence="2 5">Belongs to the acyl-CoA dehydrogenase family.</text>
</comment>
<keyword evidence="4 5" id="KW-0274">FAD</keyword>
<comment type="cofactor">
    <cofactor evidence="1 5">
        <name>FAD</name>
        <dbReference type="ChEBI" id="CHEBI:57692"/>
    </cofactor>
</comment>
<dbReference type="Pfam" id="PF02771">
    <property type="entry name" value="Acyl-CoA_dh_N"/>
    <property type="match status" value="1"/>
</dbReference>
<gene>
    <name evidence="9" type="ORF">JOF34_001374</name>
</gene>
<dbReference type="Gene3D" id="2.40.110.10">
    <property type="entry name" value="Butyryl-CoA Dehydrogenase, subunit A, domain 2"/>
    <property type="match status" value="1"/>
</dbReference>
<dbReference type="SUPFAM" id="SSF56645">
    <property type="entry name" value="Acyl-CoA dehydrogenase NM domain-like"/>
    <property type="match status" value="1"/>
</dbReference>
<evidence type="ECO:0000313" key="9">
    <source>
        <dbReference type="EMBL" id="MBP2436788.1"/>
    </source>
</evidence>
<dbReference type="Proteomes" id="UP001519362">
    <property type="component" value="Unassembled WGS sequence"/>
</dbReference>
<dbReference type="InterPro" id="IPR009075">
    <property type="entry name" value="AcylCo_DH/oxidase_C"/>
</dbReference>
<dbReference type="Gene3D" id="1.10.540.10">
    <property type="entry name" value="Acyl-CoA dehydrogenase/oxidase, N-terminal domain"/>
    <property type="match status" value="1"/>
</dbReference>
<comment type="caution">
    <text evidence="9">The sequence shown here is derived from an EMBL/GenBank/DDBJ whole genome shotgun (WGS) entry which is preliminary data.</text>
</comment>
<keyword evidence="10" id="KW-1185">Reference proteome</keyword>
<feature type="domain" description="Acyl-CoA oxidase/dehydrogenase middle" evidence="7">
    <location>
        <begin position="127"/>
        <end position="217"/>
    </location>
</feature>
<evidence type="ECO:0000259" key="7">
    <source>
        <dbReference type="Pfam" id="PF02770"/>
    </source>
</evidence>
<evidence type="ECO:0000259" key="6">
    <source>
        <dbReference type="Pfam" id="PF00441"/>
    </source>
</evidence>
<dbReference type="InterPro" id="IPR009100">
    <property type="entry name" value="AcylCoA_DH/oxidase_NM_dom_sf"/>
</dbReference>
<evidence type="ECO:0000256" key="3">
    <source>
        <dbReference type="ARBA" id="ARBA00022630"/>
    </source>
</evidence>
<feature type="domain" description="Acyl-CoA dehydrogenase/oxidase C-terminal" evidence="6">
    <location>
        <begin position="230"/>
        <end position="379"/>
    </location>
</feature>
<evidence type="ECO:0000256" key="2">
    <source>
        <dbReference type="ARBA" id="ARBA00009347"/>
    </source>
</evidence>
<keyword evidence="5" id="KW-0560">Oxidoreductase</keyword>
<dbReference type="InterPro" id="IPR046373">
    <property type="entry name" value="Acyl-CoA_Oxase/DH_mid-dom_sf"/>
</dbReference>
<proteinExistence type="inferred from homology"/>
<dbReference type="SUPFAM" id="SSF47203">
    <property type="entry name" value="Acyl-CoA dehydrogenase C-terminal domain-like"/>
    <property type="match status" value="1"/>
</dbReference>
<evidence type="ECO:0000256" key="5">
    <source>
        <dbReference type="RuleBase" id="RU362125"/>
    </source>
</evidence>
<name>A0ABS4ZI96_9MICO</name>
<dbReference type="PANTHER" id="PTHR43884:SF12">
    <property type="entry name" value="ISOVALERYL-COA DEHYDROGENASE, MITOCHONDRIAL-RELATED"/>
    <property type="match status" value="1"/>
</dbReference>
<reference evidence="9 10" key="1">
    <citation type="submission" date="2021-03" db="EMBL/GenBank/DDBJ databases">
        <title>Sequencing the genomes of 1000 actinobacteria strains.</title>
        <authorList>
            <person name="Klenk H.-P."/>
        </authorList>
    </citation>
    <scope>NUCLEOTIDE SEQUENCE [LARGE SCALE GENOMIC DNA]</scope>
    <source>
        <strain evidence="9 10">DSM 24221</strain>
    </source>
</reference>
<evidence type="ECO:0000256" key="4">
    <source>
        <dbReference type="ARBA" id="ARBA00022827"/>
    </source>
</evidence>
<evidence type="ECO:0000259" key="8">
    <source>
        <dbReference type="Pfam" id="PF02771"/>
    </source>
</evidence>
<sequence>MTTLHEPQVLTAPVTPIAERAQRFADETLRPNAAFFDRQGWLPRDVIDEMAGLGLLGAPIGTEWGGAGCSAHEYGEITEIIGRACASTRTLMTVHSSLVGQTIQRRGSREQKVHYLPELAAGRMLACFALSEPEVGSDASAVRTTYTRTADGYRLSGRKRWISFGGIADCFLVIATGEAGPCAFLVERDFGGVTTRGIDGMIGSRASAIADVWFDDVPVPAANRLGAEGAGFAFIANTALQFGRFSVAWGGVALIQEALDVMSEYASQREQFGAVIGSHQLVRALIADAFVDAAAARELAVAAARSVEARAGSAVIDTNVAKQFAARAATRVTADAAQVLGANGCWEGHPAERLLRESKILEVIEGTTQLQQLIIAEHALAGFTSSRNNLGKIA</sequence>
<dbReference type="InterPro" id="IPR006091">
    <property type="entry name" value="Acyl-CoA_Oxase/DH_mid-dom"/>
</dbReference>
<evidence type="ECO:0000313" key="10">
    <source>
        <dbReference type="Proteomes" id="UP001519362"/>
    </source>
</evidence>
<dbReference type="Pfam" id="PF00441">
    <property type="entry name" value="Acyl-CoA_dh_1"/>
    <property type="match status" value="1"/>
</dbReference>
<dbReference type="PIRSF" id="PIRSF016578">
    <property type="entry name" value="HsaA"/>
    <property type="match status" value="1"/>
</dbReference>
<dbReference type="Gene3D" id="1.20.140.10">
    <property type="entry name" value="Butyryl-CoA Dehydrogenase, subunit A, domain 3"/>
    <property type="match status" value="1"/>
</dbReference>
<dbReference type="InterPro" id="IPR036250">
    <property type="entry name" value="AcylCo_DH-like_C"/>
</dbReference>
<dbReference type="InterPro" id="IPR037069">
    <property type="entry name" value="AcylCoA_DH/ox_N_sf"/>
</dbReference>
<dbReference type="EMBL" id="JAGIOL010000001">
    <property type="protein sequence ID" value="MBP2436788.1"/>
    <property type="molecule type" value="Genomic_DNA"/>
</dbReference>
<dbReference type="PANTHER" id="PTHR43884">
    <property type="entry name" value="ACYL-COA DEHYDROGENASE"/>
    <property type="match status" value="1"/>
</dbReference>
<dbReference type="InterPro" id="IPR013786">
    <property type="entry name" value="AcylCoA_DH/ox_N"/>
</dbReference>